<dbReference type="InterPro" id="IPR040815">
    <property type="entry name" value="Nas2_N"/>
</dbReference>
<dbReference type="VEuPathDB" id="FungiDB:YALI1_E23302g"/>
<dbReference type="GO" id="GO:0070682">
    <property type="term" value="P:proteasome regulatory particle assembly"/>
    <property type="evidence" value="ECO:0007669"/>
    <property type="project" value="InterPro"/>
</dbReference>
<dbReference type="InterPro" id="IPR035269">
    <property type="entry name" value="PSMD9"/>
</dbReference>
<protein>
    <recommendedName>
        <fullName evidence="2">Probable 26S proteasome regulatory subunit p27</fullName>
    </recommendedName>
</protein>
<dbReference type="GeneID" id="2911764"/>
<dbReference type="EMBL" id="CP017557">
    <property type="protein sequence ID" value="AOW05656.1"/>
    <property type="molecule type" value="Genomic_DNA"/>
</dbReference>
<feature type="region of interest" description="Disordered" evidence="4">
    <location>
        <begin position="82"/>
        <end position="112"/>
    </location>
</feature>
<keyword evidence="1" id="KW-0143">Chaperone</keyword>
<feature type="coiled-coil region" evidence="3">
    <location>
        <begin position="52"/>
        <end position="79"/>
    </location>
</feature>
<dbReference type="Pfam" id="PF18265">
    <property type="entry name" value="Nas2_N"/>
    <property type="match status" value="1"/>
</dbReference>
<evidence type="ECO:0000313" key="7">
    <source>
        <dbReference type="Proteomes" id="UP000182444"/>
    </source>
</evidence>
<proteinExistence type="predicted"/>
<evidence type="ECO:0000256" key="4">
    <source>
        <dbReference type="SAM" id="MobiDB-lite"/>
    </source>
</evidence>
<dbReference type="RefSeq" id="XP_504147.3">
    <property type="nucleotide sequence ID" value="XM_504147.3"/>
</dbReference>
<evidence type="ECO:0000259" key="5">
    <source>
        <dbReference type="Pfam" id="PF18265"/>
    </source>
</evidence>
<reference evidence="6 7" key="1">
    <citation type="journal article" date="2016" name="PLoS ONE">
        <title>Sequence Assembly of Yarrowia lipolytica Strain W29/CLIB89 Shows Transposable Element Diversity.</title>
        <authorList>
            <person name="Magnan C."/>
            <person name="Yu J."/>
            <person name="Chang I."/>
            <person name="Jahn E."/>
            <person name="Kanomata Y."/>
            <person name="Wu J."/>
            <person name="Zeller M."/>
            <person name="Oakes M."/>
            <person name="Baldi P."/>
            <person name="Sandmeyer S."/>
        </authorList>
    </citation>
    <scope>NUCLEOTIDE SEQUENCE [LARGE SCALE GENOMIC DNA]</scope>
    <source>
        <strain evidence="7">CLIB89(W29)</strain>
    </source>
</reference>
<accession>A0A1D8NJ48</accession>
<dbReference type="PANTHER" id="PTHR12651:SF1">
    <property type="entry name" value="26S PROTEASOME NON-ATPASE REGULATORY SUBUNIT 9"/>
    <property type="match status" value="1"/>
</dbReference>
<dbReference type="Gene3D" id="6.10.140.1710">
    <property type="match status" value="1"/>
</dbReference>
<dbReference type="FunFam" id="2.30.42.10:FF:000107">
    <property type="entry name" value="26S proteasome non-ATPase regulatory subunit 9"/>
    <property type="match status" value="1"/>
</dbReference>
<dbReference type="VEuPathDB" id="FungiDB:YALI0_E19470g"/>
<dbReference type="AlphaFoldDB" id="A0A1D8NJ48"/>
<dbReference type="Gene3D" id="2.30.42.10">
    <property type="match status" value="1"/>
</dbReference>
<keyword evidence="3" id="KW-0175">Coiled coil</keyword>
<dbReference type="KEGG" id="yli:2911764"/>
<feature type="compositionally biased region" description="Polar residues" evidence="4">
    <location>
        <begin position="82"/>
        <end position="104"/>
    </location>
</feature>
<dbReference type="GO" id="GO:0005737">
    <property type="term" value="C:cytoplasm"/>
    <property type="evidence" value="ECO:0007669"/>
    <property type="project" value="TreeGrafter"/>
</dbReference>
<dbReference type="InterPro" id="IPR036034">
    <property type="entry name" value="PDZ_sf"/>
</dbReference>
<organism evidence="6 7">
    <name type="scientific">Yarrowia lipolytica</name>
    <name type="common">Candida lipolytica</name>
    <dbReference type="NCBI Taxonomy" id="4952"/>
    <lineage>
        <taxon>Eukaryota</taxon>
        <taxon>Fungi</taxon>
        <taxon>Dikarya</taxon>
        <taxon>Ascomycota</taxon>
        <taxon>Saccharomycotina</taxon>
        <taxon>Dipodascomycetes</taxon>
        <taxon>Dipodascales</taxon>
        <taxon>Dipodascales incertae sedis</taxon>
        <taxon>Yarrowia</taxon>
    </lineage>
</organism>
<dbReference type="SUPFAM" id="SSF50156">
    <property type="entry name" value="PDZ domain-like"/>
    <property type="match status" value="1"/>
</dbReference>
<name>A0A1D8NJ48_YARLL</name>
<evidence type="ECO:0000256" key="3">
    <source>
        <dbReference type="SAM" id="Coils"/>
    </source>
</evidence>
<feature type="domain" description="Nas2 N-terminal" evidence="5">
    <location>
        <begin position="6"/>
        <end position="82"/>
    </location>
</feature>
<dbReference type="GO" id="GO:0005634">
    <property type="term" value="C:nucleus"/>
    <property type="evidence" value="ECO:0007669"/>
    <property type="project" value="TreeGrafter"/>
</dbReference>
<evidence type="ECO:0000313" key="6">
    <source>
        <dbReference type="EMBL" id="AOW05656.1"/>
    </source>
</evidence>
<evidence type="ECO:0000256" key="1">
    <source>
        <dbReference type="ARBA" id="ARBA00023186"/>
    </source>
</evidence>
<sequence length="204" mass="22178">MSQHIFELQNKRNSLRETVDALYDVLKSHNVNMTTPLTVDGFPRADIDVHQIRNTRHQIIRLENDIEAIQKELEEAVMGHWQNQKEQTKSNGDGTAVTTNGSVSAPTATPTATRSDHVVPFAVVGVVSDGSPASSVGLKINDKIVRLGNVEATTPRIPQALPLAVVEGNPVDVVVLREEETLTLTLLPAKWEGNGLIGAALRLL</sequence>
<dbReference type="Proteomes" id="UP000182444">
    <property type="component" value="Chromosome 1E"/>
</dbReference>
<evidence type="ECO:0000256" key="2">
    <source>
        <dbReference type="ARBA" id="ARBA00068021"/>
    </source>
</evidence>
<dbReference type="eggNOG" id="KOG3129">
    <property type="taxonomic scope" value="Eukaryota"/>
</dbReference>
<dbReference type="PANTHER" id="PTHR12651">
    <property type="entry name" value="26S PROTEASOME NON-ATPASE REGULATORY SUBUNIT 9"/>
    <property type="match status" value="1"/>
</dbReference>
<gene>
    <name evidence="6" type="ORF">YALI1_E23302g</name>
</gene>